<dbReference type="PANTHER" id="PTHR10429:SF0">
    <property type="entry name" value="DNA-3-METHYLADENINE GLYCOSYLASE"/>
    <property type="match status" value="1"/>
</dbReference>
<dbReference type="InterPro" id="IPR036995">
    <property type="entry name" value="MPG_sf"/>
</dbReference>
<organism evidence="6 7">
    <name type="scientific">Muricoccus pecuniae</name>
    <dbReference type="NCBI Taxonomy" id="693023"/>
    <lineage>
        <taxon>Bacteria</taxon>
        <taxon>Pseudomonadati</taxon>
        <taxon>Pseudomonadota</taxon>
        <taxon>Alphaproteobacteria</taxon>
        <taxon>Acetobacterales</taxon>
        <taxon>Roseomonadaceae</taxon>
        <taxon>Muricoccus</taxon>
    </lineage>
</organism>
<evidence type="ECO:0000256" key="5">
    <source>
        <dbReference type="HAMAP-Rule" id="MF_00527"/>
    </source>
</evidence>
<dbReference type="NCBIfam" id="TIGR00567">
    <property type="entry name" value="3mg"/>
    <property type="match status" value="1"/>
</dbReference>
<name>A0A840YIF4_9PROT</name>
<dbReference type="AlphaFoldDB" id="A0A840YIF4"/>
<dbReference type="GO" id="GO:0003677">
    <property type="term" value="F:DNA binding"/>
    <property type="evidence" value="ECO:0007669"/>
    <property type="project" value="InterPro"/>
</dbReference>
<keyword evidence="6" id="KW-0326">Glycosidase</keyword>
<dbReference type="GO" id="GO:0006284">
    <property type="term" value="P:base-excision repair"/>
    <property type="evidence" value="ECO:0007669"/>
    <property type="project" value="InterPro"/>
</dbReference>
<accession>A0A840YIF4</accession>
<dbReference type="PANTHER" id="PTHR10429">
    <property type="entry name" value="DNA-3-METHYLADENINE GLYCOSYLASE"/>
    <property type="match status" value="1"/>
</dbReference>
<sequence>MSPLPPSFFERPAPELARDLIGTTLLVGGVGGVVVETEAYTAEDPASHSFRGPTPRNASMFGPPGHAYVYRSYGLHWCLNLVCGAGATGNAVLIRAIRPVRGIEAMRERRGVLAERLLCSGPGRLCGALGVTGAMDGLPVVREPFLLLPREAVAEVVSGPRIGISRGMEAPWRFGLAGSPFLSRPFSKGRRGPAEIE</sequence>
<dbReference type="CDD" id="cd00540">
    <property type="entry name" value="AAG"/>
    <property type="match status" value="1"/>
</dbReference>
<protein>
    <recommendedName>
        <fullName evidence="5">Putative 3-methyladenine DNA glycosylase</fullName>
        <ecNumber evidence="5">3.2.2.-</ecNumber>
    </recommendedName>
</protein>
<dbReference type="HAMAP" id="MF_00527">
    <property type="entry name" value="3MGH"/>
    <property type="match status" value="1"/>
</dbReference>
<dbReference type="SUPFAM" id="SSF50486">
    <property type="entry name" value="FMT C-terminal domain-like"/>
    <property type="match status" value="1"/>
</dbReference>
<keyword evidence="3 5" id="KW-0378">Hydrolase</keyword>
<dbReference type="EC" id="3.2.2.-" evidence="5"/>
<proteinExistence type="inferred from homology"/>
<evidence type="ECO:0000313" key="7">
    <source>
        <dbReference type="Proteomes" id="UP000580654"/>
    </source>
</evidence>
<dbReference type="FunFam" id="3.10.300.10:FF:000001">
    <property type="entry name" value="Putative 3-methyladenine DNA glycosylase"/>
    <property type="match status" value="1"/>
</dbReference>
<dbReference type="RefSeq" id="WP_184521475.1">
    <property type="nucleotide sequence ID" value="NZ_JACIJD010000036.1"/>
</dbReference>
<reference evidence="6 7" key="1">
    <citation type="submission" date="2020-08" db="EMBL/GenBank/DDBJ databases">
        <title>Genomic Encyclopedia of Type Strains, Phase IV (KMG-IV): sequencing the most valuable type-strain genomes for metagenomic binning, comparative biology and taxonomic classification.</title>
        <authorList>
            <person name="Goeker M."/>
        </authorList>
    </citation>
    <scope>NUCLEOTIDE SEQUENCE [LARGE SCALE GENOMIC DNA]</scope>
    <source>
        <strain evidence="6 7">DSM 25622</strain>
    </source>
</reference>
<dbReference type="InterPro" id="IPR003180">
    <property type="entry name" value="MPG"/>
</dbReference>
<comment type="similarity">
    <text evidence="1 5">Belongs to the DNA glycosylase MPG family.</text>
</comment>
<dbReference type="Pfam" id="PF02245">
    <property type="entry name" value="Pur_DNA_glyco"/>
    <property type="match status" value="1"/>
</dbReference>
<dbReference type="Proteomes" id="UP000580654">
    <property type="component" value="Unassembled WGS sequence"/>
</dbReference>
<evidence type="ECO:0000256" key="4">
    <source>
        <dbReference type="ARBA" id="ARBA00023204"/>
    </source>
</evidence>
<keyword evidence="7" id="KW-1185">Reference proteome</keyword>
<dbReference type="Gene3D" id="3.10.300.10">
    <property type="entry name" value="Methylpurine-DNA glycosylase (MPG)"/>
    <property type="match status" value="1"/>
</dbReference>
<evidence type="ECO:0000256" key="1">
    <source>
        <dbReference type="ARBA" id="ARBA00009232"/>
    </source>
</evidence>
<keyword evidence="2 5" id="KW-0227">DNA damage</keyword>
<evidence type="ECO:0000313" key="6">
    <source>
        <dbReference type="EMBL" id="MBB5696297.1"/>
    </source>
</evidence>
<gene>
    <name evidence="6" type="ORF">FHS87_004367</name>
</gene>
<dbReference type="EMBL" id="JACIJD010000036">
    <property type="protein sequence ID" value="MBB5696297.1"/>
    <property type="molecule type" value="Genomic_DNA"/>
</dbReference>
<dbReference type="NCBIfam" id="NF002003">
    <property type="entry name" value="PRK00802.1-3"/>
    <property type="match status" value="1"/>
</dbReference>
<dbReference type="GO" id="GO:0003905">
    <property type="term" value="F:alkylbase DNA N-glycosylase activity"/>
    <property type="evidence" value="ECO:0007669"/>
    <property type="project" value="InterPro"/>
</dbReference>
<dbReference type="InterPro" id="IPR011034">
    <property type="entry name" value="Formyl_transferase-like_C_sf"/>
</dbReference>
<keyword evidence="4 5" id="KW-0234">DNA repair</keyword>
<evidence type="ECO:0000256" key="3">
    <source>
        <dbReference type="ARBA" id="ARBA00022801"/>
    </source>
</evidence>
<comment type="caution">
    <text evidence="6">The sequence shown here is derived from an EMBL/GenBank/DDBJ whole genome shotgun (WGS) entry which is preliminary data.</text>
</comment>
<evidence type="ECO:0000256" key="2">
    <source>
        <dbReference type="ARBA" id="ARBA00022763"/>
    </source>
</evidence>